<feature type="transmembrane region" description="Helical" evidence="1">
    <location>
        <begin position="76"/>
        <end position="98"/>
    </location>
</feature>
<evidence type="ECO:0000256" key="1">
    <source>
        <dbReference type="SAM" id="Phobius"/>
    </source>
</evidence>
<sequence>MGSFDVALVALCVVSGAGWAALGAWRSPEGTPRAAVRALLAGAAAFGIALGAYEVLRLTGVEITWDGLLGGGRNAVVLAVVIGLVEEGGKLVGIALAVDRADRPGAVMRSTLGVAAGFAALEAMIALRGVAAPAAVVRALLAPAAHALLAAPLGFAVWGAARSPRRGALLVVAGLVTAAGLHAAADLSLALPRFGRIGYALALLAPVVALQVHGRRLVAGPAVR</sequence>
<feature type="transmembrane region" description="Helical" evidence="1">
    <location>
        <begin position="37"/>
        <end position="56"/>
    </location>
</feature>
<dbReference type="InterPro" id="IPR026898">
    <property type="entry name" value="PrsW"/>
</dbReference>
<keyword evidence="1" id="KW-0472">Membrane</keyword>
<feature type="transmembrane region" description="Helical" evidence="1">
    <location>
        <begin position="6"/>
        <end position="25"/>
    </location>
</feature>
<reference evidence="3" key="1">
    <citation type="journal article" date="2022" name="Int. J. Syst. Evol. Microbiol.">
        <title>Anaeromyxobacter oryzae sp. nov., Anaeromyxobacter diazotrophicus sp. nov. and Anaeromyxobacter paludicola sp. nov., isolated from paddy soils.</title>
        <authorList>
            <person name="Itoh H."/>
            <person name="Xu Z."/>
            <person name="Mise K."/>
            <person name="Masuda Y."/>
            <person name="Ushijima N."/>
            <person name="Hayakawa C."/>
            <person name="Shiratori Y."/>
            <person name="Senoo K."/>
        </authorList>
    </citation>
    <scope>NUCLEOTIDE SEQUENCE [LARGE SCALE GENOMIC DNA]</scope>
    <source>
        <strain evidence="3">Red232</strain>
    </source>
</reference>
<organism evidence="2 3">
    <name type="scientific">Anaeromyxobacter oryzae</name>
    <dbReference type="NCBI Taxonomy" id="2918170"/>
    <lineage>
        <taxon>Bacteria</taxon>
        <taxon>Pseudomonadati</taxon>
        <taxon>Myxococcota</taxon>
        <taxon>Myxococcia</taxon>
        <taxon>Myxococcales</taxon>
        <taxon>Cystobacterineae</taxon>
        <taxon>Anaeromyxobacteraceae</taxon>
        <taxon>Anaeromyxobacter</taxon>
    </lineage>
</organism>
<proteinExistence type="predicted"/>
<evidence type="ECO:0008006" key="4">
    <source>
        <dbReference type="Google" id="ProtNLM"/>
    </source>
</evidence>
<evidence type="ECO:0000313" key="2">
    <source>
        <dbReference type="EMBL" id="BDG04135.1"/>
    </source>
</evidence>
<keyword evidence="3" id="KW-1185">Reference proteome</keyword>
<feature type="transmembrane region" description="Helical" evidence="1">
    <location>
        <begin position="110"/>
        <end position="131"/>
    </location>
</feature>
<feature type="transmembrane region" description="Helical" evidence="1">
    <location>
        <begin position="197"/>
        <end position="214"/>
    </location>
</feature>
<keyword evidence="1" id="KW-0812">Transmembrane</keyword>
<name>A0ABM7WX97_9BACT</name>
<protein>
    <recommendedName>
        <fullName evidence="4">PrsW family intramembrane metalloprotease</fullName>
    </recommendedName>
</protein>
<dbReference type="Pfam" id="PF13367">
    <property type="entry name" value="PrsW-protease"/>
    <property type="match status" value="1"/>
</dbReference>
<dbReference type="RefSeq" id="WP_248352507.1">
    <property type="nucleotide sequence ID" value="NZ_AP025591.1"/>
</dbReference>
<feature type="transmembrane region" description="Helical" evidence="1">
    <location>
        <begin position="137"/>
        <end position="160"/>
    </location>
</feature>
<keyword evidence="1" id="KW-1133">Transmembrane helix</keyword>
<feature type="transmembrane region" description="Helical" evidence="1">
    <location>
        <begin position="167"/>
        <end position="185"/>
    </location>
</feature>
<evidence type="ECO:0000313" key="3">
    <source>
        <dbReference type="Proteomes" id="UP001162891"/>
    </source>
</evidence>
<dbReference type="Proteomes" id="UP001162891">
    <property type="component" value="Chromosome"/>
</dbReference>
<gene>
    <name evidence="2" type="ORF">AMOR_31310</name>
</gene>
<dbReference type="EMBL" id="AP025591">
    <property type="protein sequence ID" value="BDG04135.1"/>
    <property type="molecule type" value="Genomic_DNA"/>
</dbReference>
<accession>A0ABM7WX97</accession>